<keyword evidence="6" id="KW-1185">Reference proteome</keyword>
<evidence type="ECO:0000256" key="4">
    <source>
        <dbReference type="SAM" id="Phobius"/>
    </source>
</evidence>
<evidence type="ECO:0000256" key="1">
    <source>
        <dbReference type="ARBA" id="ARBA00004479"/>
    </source>
</evidence>
<keyword evidence="4" id="KW-1133">Transmembrane helix</keyword>
<feature type="transmembrane region" description="Helical" evidence="4">
    <location>
        <begin position="314"/>
        <end position="338"/>
    </location>
</feature>
<dbReference type="PANTHER" id="PTHR48053:SF155">
    <property type="entry name" value="LOW QUALITY PROTEIN: RECEPTOR-LIKE PROTEIN 2"/>
    <property type="match status" value="1"/>
</dbReference>
<keyword evidence="3" id="KW-0675">Receptor</keyword>
<dbReference type="PROSITE" id="PS51450">
    <property type="entry name" value="LRR"/>
    <property type="match status" value="1"/>
</dbReference>
<dbReference type="GO" id="GO:0016020">
    <property type="term" value="C:membrane"/>
    <property type="evidence" value="ECO:0007669"/>
    <property type="project" value="UniProtKB-SubCell"/>
</dbReference>
<dbReference type="InterPro" id="IPR001611">
    <property type="entry name" value="Leu-rich_rpt"/>
</dbReference>
<keyword evidence="4" id="KW-0812">Transmembrane</keyword>
<evidence type="ECO:0000313" key="5">
    <source>
        <dbReference type="EMBL" id="MBA0843439.1"/>
    </source>
</evidence>
<comment type="caution">
    <text evidence="5">The sequence shown here is derived from an EMBL/GenBank/DDBJ whole genome shotgun (WGS) entry which is preliminary data.</text>
</comment>
<dbReference type="Gene3D" id="3.80.10.10">
    <property type="entry name" value="Ribonuclease Inhibitor"/>
    <property type="match status" value="1"/>
</dbReference>
<accession>A0A7J9KAZ8</accession>
<organism evidence="5 6">
    <name type="scientific">Gossypium armourianum</name>
    <dbReference type="NCBI Taxonomy" id="34283"/>
    <lineage>
        <taxon>Eukaryota</taxon>
        <taxon>Viridiplantae</taxon>
        <taxon>Streptophyta</taxon>
        <taxon>Embryophyta</taxon>
        <taxon>Tracheophyta</taxon>
        <taxon>Spermatophyta</taxon>
        <taxon>Magnoliopsida</taxon>
        <taxon>eudicotyledons</taxon>
        <taxon>Gunneridae</taxon>
        <taxon>Pentapetalae</taxon>
        <taxon>rosids</taxon>
        <taxon>malvids</taxon>
        <taxon>Malvales</taxon>
        <taxon>Malvaceae</taxon>
        <taxon>Malvoideae</taxon>
        <taxon>Gossypium</taxon>
    </lineage>
</organism>
<feature type="non-terminal residue" evidence="5">
    <location>
        <position position="452"/>
    </location>
</feature>
<dbReference type="SUPFAM" id="SSF52058">
    <property type="entry name" value="L domain-like"/>
    <property type="match status" value="1"/>
</dbReference>
<keyword evidence="2" id="KW-0732">Signal</keyword>
<gene>
    <name evidence="5" type="ORF">Goarm_000629</name>
</gene>
<evidence type="ECO:0000256" key="2">
    <source>
        <dbReference type="ARBA" id="ARBA00022729"/>
    </source>
</evidence>
<evidence type="ECO:0000313" key="6">
    <source>
        <dbReference type="Proteomes" id="UP000593575"/>
    </source>
</evidence>
<evidence type="ECO:0000256" key="3">
    <source>
        <dbReference type="ARBA" id="ARBA00023170"/>
    </source>
</evidence>
<dbReference type="InterPro" id="IPR051716">
    <property type="entry name" value="Plant_RL_S/T_kinase"/>
</dbReference>
<proteinExistence type="predicted"/>
<dbReference type="InterPro" id="IPR032675">
    <property type="entry name" value="LRR_dom_sf"/>
</dbReference>
<sequence>NHFGGKLNPGIANLSKLVRLDISSNDFSGEIPDVFSQLQNFQFLVAHSNLFSDNLPSCRQLKDINLARNNCNGQIPESFKELHSLSYLSLSNSSLRNLSSALQILNQCRNLTTLVLTLNFRDETLSDLKGSIPLWFKRITALQLLDLSWNHLVGKIPPWFGSYRDLFYLDLPNNLFTGDIPKSLTKLPGLIHGNISLEEPSPEFGNLRMVHVFDLKFNNFSRPNPINLSEMINLDILDLSHNNLSGTIPSSLQSLSFLSFFSVANNQLYGRIPYGGQFQTFPSSRFEGNCGDPRSRCHQDRHESPRRSRRNTSIIIGLVIGIVCGTIFLVGLIILIALRAKNIGDMNQIGPLASIYDGTWSREFVVCERKNESVSLIRTRGIASLKWKNSNPQTIKGNCDASCASNSRWAGIVAIARDGARIMIDGCNAVVQTASARVAEAMAICLDATSMR</sequence>
<dbReference type="PANTHER" id="PTHR48053">
    <property type="entry name" value="LEUCINE RICH REPEAT FAMILY PROTEIN, EXPRESSED"/>
    <property type="match status" value="1"/>
</dbReference>
<dbReference type="AlphaFoldDB" id="A0A7J9KAZ8"/>
<reference evidence="5 6" key="1">
    <citation type="journal article" date="2019" name="Genome Biol. Evol.">
        <title>Insights into the evolution of the New World diploid cottons (Gossypium, subgenus Houzingenia) based on genome sequencing.</title>
        <authorList>
            <person name="Grover C.E."/>
            <person name="Arick M.A. 2nd"/>
            <person name="Thrash A."/>
            <person name="Conover J.L."/>
            <person name="Sanders W.S."/>
            <person name="Peterson D.G."/>
            <person name="Frelichowski J.E."/>
            <person name="Scheffler J.A."/>
            <person name="Scheffler B.E."/>
            <person name="Wendel J.F."/>
        </authorList>
    </citation>
    <scope>NUCLEOTIDE SEQUENCE [LARGE SCALE GENOMIC DNA]</scope>
    <source>
        <strain evidence="5">6</strain>
        <tissue evidence="5">Leaf</tissue>
    </source>
</reference>
<keyword evidence="4" id="KW-0472">Membrane</keyword>
<protein>
    <recommendedName>
        <fullName evidence="7">Leucine-rich repeat-containing N-terminal plant-type domain-containing protein</fullName>
    </recommendedName>
</protein>
<dbReference type="Pfam" id="PF00560">
    <property type="entry name" value="LRR_1"/>
    <property type="match status" value="4"/>
</dbReference>
<dbReference type="EMBL" id="JABFAE010000013">
    <property type="protein sequence ID" value="MBA0843439.1"/>
    <property type="molecule type" value="Genomic_DNA"/>
</dbReference>
<name>A0A7J9KAZ8_9ROSI</name>
<dbReference type="Proteomes" id="UP000593575">
    <property type="component" value="Unassembled WGS sequence"/>
</dbReference>
<feature type="non-terminal residue" evidence="5">
    <location>
        <position position="1"/>
    </location>
</feature>
<evidence type="ECO:0008006" key="7">
    <source>
        <dbReference type="Google" id="ProtNLM"/>
    </source>
</evidence>
<comment type="subcellular location">
    <subcellularLocation>
        <location evidence="1">Membrane</location>
        <topology evidence="1">Single-pass type I membrane protein</topology>
    </subcellularLocation>
</comment>